<dbReference type="InterPro" id="IPR020046">
    <property type="entry name" value="5-3_exonucl_a-hlix_arch_N"/>
</dbReference>
<dbReference type="SUPFAM" id="SSF53098">
    <property type="entry name" value="Ribonuclease H-like"/>
    <property type="match status" value="1"/>
</dbReference>
<keyword evidence="9 12" id="KW-0234">DNA repair</keyword>
<reference evidence="16 17" key="1">
    <citation type="submission" date="2010-08" db="EMBL/GenBank/DDBJ databases">
        <authorList>
            <person name="Durkin A.S."/>
            <person name="Madupu R."/>
            <person name="Torralba M."/>
            <person name="Gillis M."/>
            <person name="Methe B."/>
            <person name="Sutton G."/>
            <person name="Nelson K.E."/>
        </authorList>
    </citation>
    <scope>NUCLEOTIDE SEQUENCE [LARGE SCALE GENOMIC DNA]</scope>
    <source>
        <strain evidence="16 17">PB189-T1-4</strain>
    </source>
</reference>
<dbReference type="InterPro" id="IPR043502">
    <property type="entry name" value="DNA/RNA_pol_sf"/>
</dbReference>
<comment type="catalytic activity">
    <reaction evidence="10 12">
        <text>DNA(n) + a 2'-deoxyribonucleoside 5'-triphosphate = DNA(n+1) + diphosphate</text>
        <dbReference type="Rhea" id="RHEA:22508"/>
        <dbReference type="Rhea" id="RHEA-COMP:17339"/>
        <dbReference type="Rhea" id="RHEA-COMP:17340"/>
        <dbReference type="ChEBI" id="CHEBI:33019"/>
        <dbReference type="ChEBI" id="CHEBI:61560"/>
        <dbReference type="ChEBI" id="CHEBI:173112"/>
        <dbReference type="EC" id="2.7.7.7"/>
    </reaction>
</comment>
<evidence type="ECO:0000256" key="4">
    <source>
        <dbReference type="ARBA" id="ARBA00022705"/>
    </source>
</evidence>
<dbReference type="InterPro" id="IPR036397">
    <property type="entry name" value="RNaseH_sf"/>
</dbReference>
<dbReference type="SUPFAM" id="SSF88723">
    <property type="entry name" value="PIN domain-like"/>
    <property type="match status" value="1"/>
</dbReference>
<evidence type="ECO:0000256" key="6">
    <source>
        <dbReference type="ARBA" id="ARBA00022839"/>
    </source>
</evidence>
<dbReference type="CDD" id="cd09859">
    <property type="entry name" value="PIN_53EXO"/>
    <property type="match status" value="1"/>
</dbReference>
<dbReference type="CDD" id="cd08637">
    <property type="entry name" value="DNA_pol_A_pol_I_C"/>
    <property type="match status" value="1"/>
</dbReference>
<organism evidence="16 17">
    <name type="scientific">Fannyhessea vaginae PB189-T1-4</name>
    <dbReference type="NCBI Taxonomy" id="866774"/>
    <lineage>
        <taxon>Bacteria</taxon>
        <taxon>Bacillati</taxon>
        <taxon>Actinomycetota</taxon>
        <taxon>Coriobacteriia</taxon>
        <taxon>Coriobacteriales</taxon>
        <taxon>Atopobiaceae</taxon>
        <taxon>Fannyhessea</taxon>
    </lineage>
</organism>
<feature type="domain" description="DNA-directed DNA polymerase family A palm" evidence="15">
    <location>
        <begin position="884"/>
        <end position="1090"/>
    </location>
</feature>
<keyword evidence="17" id="KW-1185">Reference proteome</keyword>
<evidence type="ECO:0000256" key="10">
    <source>
        <dbReference type="ARBA" id="ARBA00049244"/>
    </source>
</evidence>
<dbReference type="PRINTS" id="PR00868">
    <property type="entry name" value="DNAPOLI"/>
</dbReference>
<keyword evidence="6 12" id="KW-0540">Nuclease</keyword>
<dbReference type="InterPro" id="IPR008918">
    <property type="entry name" value="HhH2"/>
</dbReference>
<dbReference type="PANTHER" id="PTHR10133:SF27">
    <property type="entry name" value="DNA POLYMERASE NU"/>
    <property type="match status" value="1"/>
</dbReference>
<dbReference type="InterPro" id="IPR002421">
    <property type="entry name" value="5-3_exonuclease"/>
</dbReference>
<dbReference type="Pfam" id="PF00476">
    <property type="entry name" value="DNA_pol_A"/>
    <property type="match status" value="1"/>
</dbReference>
<dbReference type="SMART" id="SM00279">
    <property type="entry name" value="HhH2"/>
    <property type="match status" value="1"/>
</dbReference>
<dbReference type="InterPro" id="IPR029060">
    <property type="entry name" value="PIN-like_dom_sf"/>
</dbReference>
<comment type="similarity">
    <text evidence="1 12">Belongs to the DNA polymerase type-A family.</text>
</comment>
<dbReference type="InterPro" id="IPR036279">
    <property type="entry name" value="5-3_exonuclease_C_sf"/>
</dbReference>
<feature type="region of interest" description="Disordered" evidence="13">
    <location>
        <begin position="444"/>
        <end position="463"/>
    </location>
</feature>
<dbReference type="Gene3D" id="3.40.50.1010">
    <property type="entry name" value="5'-nuclease"/>
    <property type="match status" value="1"/>
</dbReference>
<evidence type="ECO:0000259" key="14">
    <source>
        <dbReference type="SMART" id="SM00475"/>
    </source>
</evidence>
<dbReference type="Gene3D" id="1.10.150.20">
    <property type="entry name" value="5' to 3' exonuclease, C-terminal subdomain"/>
    <property type="match status" value="2"/>
</dbReference>
<name>A0ABN0B0A4_9ACTN</name>
<keyword evidence="4 12" id="KW-0235">DNA replication</keyword>
<evidence type="ECO:0000256" key="9">
    <source>
        <dbReference type="ARBA" id="ARBA00023204"/>
    </source>
</evidence>
<gene>
    <name evidence="12 16" type="primary">polA</name>
    <name evidence="16" type="ORF">HMPREF9248_1033</name>
</gene>
<evidence type="ECO:0000256" key="12">
    <source>
        <dbReference type="RuleBase" id="RU004460"/>
    </source>
</evidence>
<dbReference type="InterPro" id="IPR002298">
    <property type="entry name" value="DNA_polymerase_A"/>
</dbReference>
<dbReference type="Gene3D" id="3.30.70.370">
    <property type="match status" value="1"/>
</dbReference>
<dbReference type="GO" id="GO:0003887">
    <property type="term" value="F:DNA-directed DNA polymerase activity"/>
    <property type="evidence" value="ECO:0007669"/>
    <property type="project" value="UniProtKB-KW"/>
</dbReference>
<evidence type="ECO:0000256" key="8">
    <source>
        <dbReference type="ARBA" id="ARBA00023125"/>
    </source>
</evidence>
<dbReference type="SUPFAM" id="SSF56672">
    <property type="entry name" value="DNA/RNA polymerases"/>
    <property type="match status" value="1"/>
</dbReference>
<keyword evidence="7 12" id="KW-0239">DNA-directed DNA polymerase</keyword>
<keyword evidence="6 12" id="KW-0269">Exonuclease</keyword>
<dbReference type="Gene3D" id="3.30.420.10">
    <property type="entry name" value="Ribonuclease H-like superfamily/Ribonuclease H"/>
    <property type="match status" value="1"/>
</dbReference>
<dbReference type="SUPFAM" id="SSF47807">
    <property type="entry name" value="5' to 3' exonuclease, C-terminal subdomain"/>
    <property type="match status" value="1"/>
</dbReference>
<keyword evidence="3 12" id="KW-0548">Nucleotidyltransferase</keyword>
<evidence type="ECO:0000313" key="16">
    <source>
        <dbReference type="EMBL" id="EFL44221.1"/>
    </source>
</evidence>
<evidence type="ECO:0000256" key="5">
    <source>
        <dbReference type="ARBA" id="ARBA00022763"/>
    </source>
</evidence>
<accession>A0ABN0B0A4</accession>
<evidence type="ECO:0000256" key="3">
    <source>
        <dbReference type="ARBA" id="ARBA00022695"/>
    </source>
</evidence>
<dbReference type="Gene3D" id="1.20.1060.10">
    <property type="entry name" value="Taq DNA Polymerase, Chain T, domain 4"/>
    <property type="match status" value="1"/>
</dbReference>
<proteinExistence type="inferred from homology"/>
<keyword evidence="5 12" id="KW-0227">DNA damage</keyword>
<keyword evidence="8 12" id="KW-0238">DNA-binding</keyword>
<dbReference type="SMART" id="SM00482">
    <property type="entry name" value="POLAc"/>
    <property type="match status" value="1"/>
</dbReference>
<evidence type="ECO:0000256" key="13">
    <source>
        <dbReference type="SAM" id="MobiDB-lite"/>
    </source>
</evidence>
<dbReference type="EMBL" id="AEDQ01000017">
    <property type="protein sequence ID" value="EFL44221.1"/>
    <property type="molecule type" value="Genomic_DNA"/>
</dbReference>
<sequence>MHDTCQNTSDDIQTISVVCNDAQGCNDVQSCDDVQNETSQSHASSFSDVARMLDAAFNDAGAAPSSQSAPTPQPAHRVDGTPAAPATPALLAAPAALSSGATIAVIDGNSLMHRAFHAVRQPMVAPDGRATNALLGFFNMLIKMYRTFTPNGIICAFDKGKPQIRIDMYEKYKAQRPPMDPSLHEQFPMVKELLSALNIPVCELAGWEGDDILGTLAKQGSASGFSMMLFTGDRDIYQLASDSVTVVSTKKGVTDVAMMTPEDVDDLYHGITPQLVPDFYGLKGDTSDNIPGVPGIGPKRAAQLIVQYGNLEAVIAHADEVPGKMGESLRAHIDDARLSKKLATIRTDAPLDFAIERCAFPNFDCERVAQAFLALGFTSLTTKLIHLDERTKTMDIAGLMARHAKALRKAYAQQSIAAAAHAAVSSDDAAKDGNADNAAQDVMQHTTAKASDSSGSDSSCRKEQADASLHNAFSAMVRAIAETVRSTAEIRSSLETHGSDAARADAEQIKQQLARTSSDAAACMSQELPVLYGDEAKREVMRAAEAGEYIGIAHRLHNNEDTAAQTLFSLTLQLSLACATSKALCVFCNEAAYEVVCELISSHARMVTSDAKQLFSLVYPADSWRAARIDYAAVAIDAVFDTQLAAYLLNSDAASYDVDELLMQYAGVASYPQQPIGSAAAHGFATDDDQKALSEMLACAKAQRVLQAPLMYALMLDESYDVYCGIELPLICVLLDMERTGLHVDTDILHEQSMAINREINHMLATLHTDIGETINIDSPMQLSHVLFDVWQLPTKGLKKTKRGYFSTNAKTLETLSKQDDRVQLILDYRERAKLKSTYLDALPAQIKPDGRIHTTFNQTVAATGRLSSSDPNLQNIPTRSQLGHRVRKAFTVADDSVFLTCDYSQIELRLLAHLSQDPHLIAAFNSGADFHAATASRIFGIEQDAVTPQLRSRAKAVNFGIVYGQQAFGLASSLKISRATAKEMIDKYFEVYPCVREFLDESVAFARAHGYVPTMYGRKRHIEHINASNFQLRSFAERTAMNHPMQGSAADIIKLAMIEVEKRLRASSLRAHLVLQIHDELDFEVATADCDALSELVKDAMEHVVSLRVPLIADISYASNWADAK</sequence>
<dbReference type="Pfam" id="PF02739">
    <property type="entry name" value="5_3_exonuc_N"/>
    <property type="match status" value="1"/>
</dbReference>
<dbReference type="EC" id="2.7.7.7" evidence="11 12"/>
<dbReference type="NCBIfam" id="TIGR00593">
    <property type="entry name" value="pola"/>
    <property type="match status" value="1"/>
</dbReference>
<evidence type="ECO:0000259" key="15">
    <source>
        <dbReference type="SMART" id="SM00482"/>
    </source>
</evidence>
<keyword evidence="12" id="KW-0378">Hydrolase</keyword>
<dbReference type="RefSeq" id="WP_006303929.1">
    <property type="nucleotide sequence ID" value="NZ_AEDQ01000017.1"/>
</dbReference>
<feature type="domain" description="5'-3' exonuclease" evidence="14">
    <location>
        <begin position="101"/>
        <end position="361"/>
    </location>
</feature>
<evidence type="ECO:0000313" key="17">
    <source>
        <dbReference type="Proteomes" id="UP000004431"/>
    </source>
</evidence>
<evidence type="ECO:0000256" key="11">
    <source>
        <dbReference type="NCBIfam" id="TIGR00593"/>
    </source>
</evidence>
<dbReference type="PANTHER" id="PTHR10133">
    <property type="entry name" value="DNA POLYMERASE I"/>
    <property type="match status" value="1"/>
</dbReference>
<feature type="region of interest" description="Disordered" evidence="13">
    <location>
        <begin position="60"/>
        <end position="85"/>
    </location>
</feature>
<dbReference type="InterPro" id="IPR020045">
    <property type="entry name" value="DNA_polI_H3TH"/>
</dbReference>
<dbReference type="InterPro" id="IPR018320">
    <property type="entry name" value="DNA_polymerase_1"/>
</dbReference>
<evidence type="ECO:0000256" key="1">
    <source>
        <dbReference type="ARBA" id="ARBA00007705"/>
    </source>
</evidence>
<dbReference type="SMART" id="SM00475">
    <property type="entry name" value="53EXOc"/>
    <property type="match status" value="1"/>
</dbReference>
<dbReference type="Pfam" id="PF01367">
    <property type="entry name" value="5_3_exonuc"/>
    <property type="match status" value="1"/>
</dbReference>
<comment type="function">
    <text evidence="12">In addition to polymerase activity, this DNA polymerase exhibits 5'-3' exonuclease activity.</text>
</comment>
<comment type="caution">
    <text evidence="16">The sequence shown here is derived from an EMBL/GenBank/DDBJ whole genome shotgun (WGS) entry which is preliminary data.</text>
</comment>
<evidence type="ECO:0000256" key="2">
    <source>
        <dbReference type="ARBA" id="ARBA00022679"/>
    </source>
</evidence>
<dbReference type="InterPro" id="IPR012337">
    <property type="entry name" value="RNaseH-like_sf"/>
</dbReference>
<dbReference type="InterPro" id="IPR001098">
    <property type="entry name" value="DNA-dir_DNA_pol_A_palm_dom"/>
</dbReference>
<dbReference type="CDD" id="cd09898">
    <property type="entry name" value="H3TH_53EXO"/>
    <property type="match status" value="1"/>
</dbReference>
<protein>
    <recommendedName>
        <fullName evidence="11 12">DNA polymerase I</fullName>
        <ecNumber evidence="11 12">2.7.7.7</ecNumber>
    </recommendedName>
</protein>
<dbReference type="Proteomes" id="UP000004431">
    <property type="component" value="Unassembled WGS sequence"/>
</dbReference>
<keyword evidence="2 12" id="KW-0808">Transferase</keyword>
<evidence type="ECO:0000256" key="7">
    <source>
        <dbReference type="ARBA" id="ARBA00022932"/>
    </source>
</evidence>
<dbReference type="NCBIfam" id="NF004397">
    <property type="entry name" value="PRK05755.1"/>
    <property type="match status" value="1"/>
</dbReference>